<dbReference type="Pfam" id="PF08281">
    <property type="entry name" value="Sigma70_r4_2"/>
    <property type="match status" value="1"/>
</dbReference>
<dbReference type="STRING" id="377629.TERTU_3788"/>
<dbReference type="AlphaFoldDB" id="C5BSU4"/>
<dbReference type="InterPro" id="IPR013325">
    <property type="entry name" value="RNA_pol_sigma_r2"/>
</dbReference>
<evidence type="ECO:0000256" key="3">
    <source>
        <dbReference type="ARBA" id="ARBA00023082"/>
    </source>
</evidence>
<dbReference type="InterPro" id="IPR036388">
    <property type="entry name" value="WH-like_DNA-bd_sf"/>
</dbReference>
<comment type="similarity">
    <text evidence="1">Belongs to the sigma-70 factor family. ECF subfamily.</text>
</comment>
<dbReference type="SUPFAM" id="SSF88659">
    <property type="entry name" value="Sigma3 and sigma4 domains of RNA polymerase sigma factors"/>
    <property type="match status" value="1"/>
</dbReference>
<evidence type="ECO:0000256" key="1">
    <source>
        <dbReference type="ARBA" id="ARBA00010641"/>
    </source>
</evidence>
<protein>
    <submittedName>
        <fullName evidence="8">RNA polymerase sigma factor, sigma-70 family</fullName>
    </submittedName>
</protein>
<dbReference type="PANTHER" id="PTHR43133:SF62">
    <property type="entry name" value="RNA POLYMERASE SIGMA FACTOR SIGZ"/>
    <property type="match status" value="1"/>
</dbReference>
<name>C5BSU4_TERTT</name>
<dbReference type="GO" id="GO:0016987">
    <property type="term" value="F:sigma factor activity"/>
    <property type="evidence" value="ECO:0007669"/>
    <property type="project" value="UniProtKB-KW"/>
</dbReference>
<dbReference type="Proteomes" id="UP000009080">
    <property type="component" value="Chromosome"/>
</dbReference>
<dbReference type="RefSeq" id="WP_015820303.1">
    <property type="nucleotide sequence ID" value="NC_012997.1"/>
</dbReference>
<keyword evidence="4" id="KW-0804">Transcription</keyword>
<dbReference type="Gene3D" id="1.10.1740.10">
    <property type="match status" value="1"/>
</dbReference>
<feature type="domain" description="RNA polymerase sigma factor 70 region 4 type 2" evidence="7">
    <location>
        <begin position="121"/>
        <end position="173"/>
    </location>
</feature>
<dbReference type="GO" id="GO:0006352">
    <property type="term" value="P:DNA-templated transcription initiation"/>
    <property type="evidence" value="ECO:0007669"/>
    <property type="project" value="InterPro"/>
</dbReference>
<dbReference type="Pfam" id="PF04542">
    <property type="entry name" value="Sigma70_r2"/>
    <property type="match status" value="1"/>
</dbReference>
<dbReference type="InterPro" id="IPR039425">
    <property type="entry name" value="RNA_pol_sigma-70-like"/>
</dbReference>
<feature type="region of interest" description="Disordered" evidence="5">
    <location>
        <begin position="1"/>
        <end position="24"/>
    </location>
</feature>
<sequence length="207" mass="22848">MNAVSCQTGNNQSERPPDAGDLDKARLDSTKLRESLFNYLSQRLPANAPVDDLLQDLFVKALERDAKAPQIRNLTGWLYAAARTTIADFYRAQAACREEVLQEDVAHLVDDDLSFHSALSECLIGFIGELPGIYREALLAADIRGESMRDLAEQEGVSPSAIKSRAARGRRLLRDKVLNCCAVEIADGLVDDYYVKRCGTDSQALTK</sequence>
<dbReference type="InterPro" id="IPR013249">
    <property type="entry name" value="RNA_pol_sigma70_r4_t2"/>
</dbReference>
<evidence type="ECO:0000256" key="5">
    <source>
        <dbReference type="SAM" id="MobiDB-lite"/>
    </source>
</evidence>
<organism evidence="8 9">
    <name type="scientific">Teredinibacter turnerae (strain ATCC 39867 / T7901)</name>
    <dbReference type="NCBI Taxonomy" id="377629"/>
    <lineage>
        <taxon>Bacteria</taxon>
        <taxon>Pseudomonadati</taxon>
        <taxon>Pseudomonadota</taxon>
        <taxon>Gammaproteobacteria</taxon>
        <taxon>Cellvibrionales</taxon>
        <taxon>Cellvibrionaceae</taxon>
        <taxon>Teredinibacter</taxon>
    </lineage>
</organism>
<dbReference type="HOGENOM" id="CLU_047691_3_4_6"/>
<dbReference type="OrthoDB" id="9797134at2"/>
<keyword evidence="3" id="KW-0731">Sigma factor</keyword>
<dbReference type="InterPro" id="IPR014284">
    <property type="entry name" value="RNA_pol_sigma-70_dom"/>
</dbReference>
<feature type="compositionally biased region" description="Polar residues" evidence="5">
    <location>
        <begin position="1"/>
        <end position="14"/>
    </location>
</feature>
<dbReference type="NCBIfam" id="TIGR02937">
    <property type="entry name" value="sigma70-ECF"/>
    <property type="match status" value="1"/>
</dbReference>
<dbReference type="KEGG" id="ttu:TERTU_3788"/>
<evidence type="ECO:0000313" key="9">
    <source>
        <dbReference type="Proteomes" id="UP000009080"/>
    </source>
</evidence>
<evidence type="ECO:0000256" key="2">
    <source>
        <dbReference type="ARBA" id="ARBA00023015"/>
    </source>
</evidence>
<dbReference type="eggNOG" id="COG1595">
    <property type="taxonomic scope" value="Bacteria"/>
</dbReference>
<keyword evidence="2" id="KW-0805">Transcription regulation</keyword>
<dbReference type="SUPFAM" id="SSF88946">
    <property type="entry name" value="Sigma2 domain of RNA polymerase sigma factors"/>
    <property type="match status" value="1"/>
</dbReference>
<dbReference type="InterPro" id="IPR007627">
    <property type="entry name" value="RNA_pol_sigma70_r2"/>
</dbReference>
<feature type="domain" description="RNA polymerase sigma-70 region 2" evidence="6">
    <location>
        <begin position="33"/>
        <end position="94"/>
    </location>
</feature>
<proteinExistence type="inferred from homology"/>
<evidence type="ECO:0000259" key="7">
    <source>
        <dbReference type="Pfam" id="PF08281"/>
    </source>
</evidence>
<gene>
    <name evidence="8" type="ordered locus">TERTU_3788</name>
</gene>
<feature type="compositionally biased region" description="Basic and acidic residues" evidence="5">
    <location>
        <begin position="15"/>
        <end position="24"/>
    </location>
</feature>
<dbReference type="InterPro" id="IPR013324">
    <property type="entry name" value="RNA_pol_sigma_r3/r4-like"/>
</dbReference>
<dbReference type="EMBL" id="CP001614">
    <property type="protein sequence ID" value="ACR14187.1"/>
    <property type="molecule type" value="Genomic_DNA"/>
</dbReference>
<evidence type="ECO:0000256" key="4">
    <source>
        <dbReference type="ARBA" id="ARBA00023163"/>
    </source>
</evidence>
<evidence type="ECO:0000259" key="6">
    <source>
        <dbReference type="Pfam" id="PF04542"/>
    </source>
</evidence>
<reference evidence="8 9" key="1">
    <citation type="journal article" date="2009" name="PLoS ONE">
        <title>The complete genome of Teredinibacter turnerae T7901: an intracellular endosymbiont of marine wood-boring bivalves (shipworms).</title>
        <authorList>
            <person name="Yang J.C."/>
            <person name="Madupu R."/>
            <person name="Durkin A.S."/>
            <person name="Ekborg N.A."/>
            <person name="Pedamallu C.S."/>
            <person name="Hostetler J.B."/>
            <person name="Radune D."/>
            <person name="Toms B.S."/>
            <person name="Henrissat B."/>
            <person name="Coutinho P.M."/>
            <person name="Schwarz S."/>
            <person name="Field L."/>
            <person name="Trindade-Silva A.E."/>
            <person name="Soares C.A.G."/>
            <person name="Elshahawi S."/>
            <person name="Hanora A."/>
            <person name="Schmidt E.W."/>
            <person name="Haygood M.G."/>
            <person name="Posfai J."/>
            <person name="Benner J."/>
            <person name="Madinger C."/>
            <person name="Nove J."/>
            <person name="Anton B."/>
            <person name="Chaudhary K."/>
            <person name="Foster J."/>
            <person name="Holman A."/>
            <person name="Kumar S."/>
            <person name="Lessard P.A."/>
            <person name="Luyten Y.A."/>
            <person name="Slatko B."/>
            <person name="Wood N."/>
            <person name="Wu B."/>
            <person name="Teplitski M."/>
            <person name="Mougous J.D."/>
            <person name="Ward N."/>
            <person name="Eisen J.A."/>
            <person name="Badger J.H."/>
            <person name="Distel D.L."/>
        </authorList>
    </citation>
    <scope>NUCLEOTIDE SEQUENCE [LARGE SCALE GENOMIC DNA]</scope>
    <source>
        <strain evidence="9">ATCC 39867 / T7901</strain>
    </source>
</reference>
<dbReference type="PANTHER" id="PTHR43133">
    <property type="entry name" value="RNA POLYMERASE ECF-TYPE SIGMA FACTO"/>
    <property type="match status" value="1"/>
</dbReference>
<dbReference type="Gene3D" id="1.10.10.10">
    <property type="entry name" value="Winged helix-like DNA-binding domain superfamily/Winged helix DNA-binding domain"/>
    <property type="match status" value="1"/>
</dbReference>
<keyword evidence="9" id="KW-1185">Reference proteome</keyword>
<evidence type="ECO:0000313" key="8">
    <source>
        <dbReference type="EMBL" id="ACR14187.1"/>
    </source>
</evidence>
<dbReference type="GO" id="GO:0003677">
    <property type="term" value="F:DNA binding"/>
    <property type="evidence" value="ECO:0007669"/>
    <property type="project" value="InterPro"/>
</dbReference>
<accession>C5BSU4</accession>